<dbReference type="EMBL" id="RMBX01000001">
    <property type="protein sequence ID" value="RPD42815.1"/>
    <property type="molecule type" value="Genomic_DNA"/>
</dbReference>
<name>A0A3N4MHB1_9BACT</name>
<protein>
    <submittedName>
        <fullName evidence="2">Uncharacterized protein</fullName>
    </submittedName>
</protein>
<sequence length="107" mass="12902">MKKLILVMLLLGATYATTQAQHRGRGHDRDRDRDRHERYDDCDDDRRGRGHYKKVVYVDRRHRDYRRDDCRERVVVVRPRYHYSPPPPPLPIPRRPRVSGVIVFGNR</sequence>
<feature type="region of interest" description="Disordered" evidence="1">
    <location>
        <begin position="17"/>
        <end position="48"/>
    </location>
</feature>
<evidence type="ECO:0000313" key="2">
    <source>
        <dbReference type="EMBL" id="RPD42815.1"/>
    </source>
</evidence>
<keyword evidence="3" id="KW-1185">Reference proteome</keyword>
<gene>
    <name evidence="2" type="ORF">EG028_00515</name>
</gene>
<evidence type="ECO:0000313" key="3">
    <source>
        <dbReference type="Proteomes" id="UP000279089"/>
    </source>
</evidence>
<feature type="compositionally biased region" description="Basic and acidic residues" evidence="1">
    <location>
        <begin position="27"/>
        <end position="47"/>
    </location>
</feature>
<reference evidence="3" key="1">
    <citation type="submission" date="2018-11" db="EMBL/GenBank/DDBJ databases">
        <title>Chitinophaga lutea sp.nov., isolate from arsenic contaminated soil.</title>
        <authorList>
            <person name="Zong Y."/>
        </authorList>
    </citation>
    <scope>NUCLEOTIDE SEQUENCE [LARGE SCALE GENOMIC DNA]</scope>
    <source>
        <strain evidence="3">YLT18</strain>
    </source>
</reference>
<evidence type="ECO:0000256" key="1">
    <source>
        <dbReference type="SAM" id="MobiDB-lite"/>
    </source>
</evidence>
<comment type="caution">
    <text evidence="2">The sequence shown here is derived from an EMBL/GenBank/DDBJ whole genome shotgun (WGS) entry which is preliminary data.</text>
</comment>
<dbReference type="Proteomes" id="UP000279089">
    <property type="component" value="Unassembled WGS sequence"/>
</dbReference>
<organism evidence="2 3">
    <name type="scientific">Chitinophaga barathri</name>
    <dbReference type="NCBI Taxonomy" id="1647451"/>
    <lineage>
        <taxon>Bacteria</taxon>
        <taxon>Pseudomonadati</taxon>
        <taxon>Bacteroidota</taxon>
        <taxon>Chitinophagia</taxon>
        <taxon>Chitinophagales</taxon>
        <taxon>Chitinophagaceae</taxon>
        <taxon>Chitinophaga</taxon>
    </lineage>
</organism>
<proteinExistence type="predicted"/>
<dbReference type="RefSeq" id="WP_123864483.1">
    <property type="nucleotide sequence ID" value="NZ_QXZY01000001.1"/>
</dbReference>
<accession>A0A3N4MHB1</accession>
<dbReference type="AlphaFoldDB" id="A0A3N4MHB1"/>